<dbReference type="InterPro" id="IPR050072">
    <property type="entry name" value="Peptidase_M20A"/>
</dbReference>
<dbReference type="Gene3D" id="3.30.70.360">
    <property type="match status" value="1"/>
</dbReference>
<dbReference type="Pfam" id="PF01546">
    <property type="entry name" value="Peptidase_M20"/>
    <property type="match status" value="1"/>
</dbReference>
<dbReference type="InterPro" id="IPR036264">
    <property type="entry name" value="Bact_exopeptidase_dim_dom"/>
</dbReference>
<dbReference type="Pfam" id="PF07687">
    <property type="entry name" value="M20_dimer"/>
    <property type="match status" value="1"/>
</dbReference>
<dbReference type="PANTHER" id="PTHR43808">
    <property type="entry name" value="ACETYLORNITHINE DEACETYLASE"/>
    <property type="match status" value="1"/>
</dbReference>
<dbReference type="PANTHER" id="PTHR43808:SF31">
    <property type="entry name" value="N-ACETYL-L-CITRULLINE DEACETYLASE"/>
    <property type="match status" value="1"/>
</dbReference>
<keyword evidence="2 5" id="KW-0378">Hydrolase</keyword>
<dbReference type="GO" id="GO:0009089">
    <property type="term" value="P:lysine biosynthetic process via diaminopimelate"/>
    <property type="evidence" value="ECO:0007669"/>
    <property type="project" value="UniProtKB-UniRule"/>
</dbReference>
<dbReference type="InterPro" id="IPR010174">
    <property type="entry name" value="Succinyl-DAP_deSuclase_DapE"/>
</dbReference>
<dbReference type="NCBIfam" id="TIGR01900">
    <property type="entry name" value="dapE-gram_pos"/>
    <property type="match status" value="1"/>
</dbReference>
<dbReference type="GO" id="GO:0006526">
    <property type="term" value="P:L-arginine biosynthetic process"/>
    <property type="evidence" value="ECO:0007669"/>
    <property type="project" value="TreeGrafter"/>
</dbReference>
<keyword evidence="6" id="KW-1185">Reference proteome</keyword>
<dbReference type="InterPro" id="IPR011650">
    <property type="entry name" value="Peptidase_M20_dimer"/>
</dbReference>
<sequence length="348" mass="37007">MSVGVVALAQELMEISSVSGDEQHLADRIEATLHSAPHLEVIRHGNTVAARTSRGLDTRVIVAGHIDTVPHGGVGPVRIADGRLHGRGSVDMKSAVASHLILALLLDSPRVDVTWMFYDQEEVEAERNGLGHFHTAHPEWFVADAAVLGEPSLGGVEGGCNGTMRVEIRSHGVAAHSARPWRGDNAIHHLAAPLQLLAGFEPETRVVDGLAYRESLNAVKVHGGIAGNVIPDSATLTVNYRFAPDRSVNDAEAVLRELFGGVELVVVDQSPGARPGLDIPIVGELVTASGREVGPKYGWTDVARFSALGIPAVNFGPGDGGLAHSDDESVEISEIEHTHQVLHNWLTE</sequence>
<evidence type="ECO:0000313" key="5">
    <source>
        <dbReference type="EMBL" id="AVG24498.1"/>
    </source>
</evidence>
<dbReference type="Proteomes" id="UP000243077">
    <property type="component" value="Chromosome"/>
</dbReference>
<dbReference type="EMBL" id="CP026923">
    <property type="protein sequence ID" value="AVG24498.1"/>
    <property type="molecule type" value="Genomic_DNA"/>
</dbReference>
<proteinExistence type="predicted"/>
<dbReference type="SUPFAM" id="SSF55031">
    <property type="entry name" value="Bacterial exopeptidase dimerisation domain"/>
    <property type="match status" value="1"/>
</dbReference>
<dbReference type="AlphaFoldDB" id="A0A2L2BS58"/>
<evidence type="ECO:0000313" key="6">
    <source>
        <dbReference type="Proteomes" id="UP000243077"/>
    </source>
</evidence>
<evidence type="ECO:0000256" key="1">
    <source>
        <dbReference type="ARBA" id="ARBA00022723"/>
    </source>
</evidence>
<dbReference type="Gene3D" id="3.40.630.10">
    <property type="entry name" value="Zn peptidases"/>
    <property type="match status" value="1"/>
</dbReference>
<feature type="domain" description="Peptidase M20 dimerisation" evidence="4">
    <location>
        <begin position="162"/>
        <end position="259"/>
    </location>
</feature>
<reference evidence="5 6" key="1">
    <citation type="submission" date="2018-02" db="EMBL/GenBank/DDBJ databases">
        <title>Complete genome of the streamlined marine actinobacterium Pontimonas salivibrio CL-TW6 adapted to coastal planktonic lifestype.</title>
        <authorList>
            <person name="Cho B.C."/>
            <person name="Hardies S.C."/>
            <person name="Jang G.I."/>
            <person name="Hwang C.Y."/>
        </authorList>
    </citation>
    <scope>NUCLEOTIDE SEQUENCE [LARGE SCALE GENOMIC DNA]</scope>
    <source>
        <strain evidence="5 6">CL-TW6</strain>
    </source>
</reference>
<dbReference type="SUPFAM" id="SSF53187">
    <property type="entry name" value="Zn-dependent exopeptidases"/>
    <property type="match status" value="1"/>
</dbReference>
<evidence type="ECO:0000256" key="3">
    <source>
        <dbReference type="NCBIfam" id="TIGR01900"/>
    </source>
</evidence>
<gene>
    <name evidence="5" type="ORF">C3B54_111561</name>
</gene>
<dbReference type="KEGG" id="psai:C3B54_111561"/>
<dbReference type="GO" id="GO:0046872">
    <property type="term" value="F:metal ion binding"/>
    <property type="evidence" value="ECO:0007669"/>
    <property type="project" value="UniProtKB-KW"/>
</dbReference>
<protein>
    <recommendedName>
        <fullName evidence="3">Succinyl-diaminopimelate desuccinylase</fullName>
        <ecNumber evidence="3">3.5.1.18</ecNumber>
    </recommendedName>
</protein>
<evidence type="ECO:0000259" key="4">
    <source>
        <dbReference type="Pfam" id="PF07687"/>
    </source>
</evidence>
<dbReference type="InterPro" id="IPR002933">
    <property type="entry name" value="Peptidase_M20"/>
</dbReference>
<keyword evidence="1" id="KW-0479">Metal-binding</keyword>
<organism evidence="5 6">
    <name type="scientific">Pontimonas salivibrio</name>
    <dbReference type="NCBI Taxonomy" id="1159327"/>
    <lineage>
        <taxon>Bacteria</taxon>
        <taxon>Bacillati</taxon>
        <taxon>Actinomycetota</taxon>
        <taxon>Actinomycetes</taxon>
        <taxon>Micrococcales</taxon>
        <taxon>Microbacteriaceae</taxon>
        <taxon>Pontimonas</taxon>
    </lineage>
</organism>
<accession>A0A2L2BS58</accession>
<dbReference type="GO" id="GO:0009014">
    <property type="term" value="F:succinyl-diaminopimelate desuccinylase activity"/>
    <property type="evidence" value="ECO:0007669"/>
    <property type="project" value="UniProtKB-UniRule"/>
</dbReference>
<dbReference type="EC" id="3.5.1.18" evidence="3"/>
<name>A0A2L2BS58_9MICO</name>
<evidence type="ECO:0000256" key="2">
    <source>
        <dbReference type="ARBA" id="ARBA00022801"/>
    </source>
</evidence>
<dbReference type="GO" id="GO:0008777">
    <property type="term" value="F:acetylornithine deacetylase activity"/>
    <property type="evidence" value="ECO:0007669"/>
    <property type="project" value="TreeGrafter"/>
</dbReference>